<dbReference type="EMBL" id="JH921439">
    <property type="protein sequence ID" value="EKD16339.1"/>
    <property type="molecule type" value="Genomic_DNA"/>
</dbReference>
<dbReference type="InParanoid" id="K1XUF9"/>
<feature type="compositionally biased region" description="Basic and acidic residues" evidence="1">
    <location>
        <begin position="69"/>
        <end position="80"/>
    </location>
</feature>
<dbReference type="KEGG" id="mbe:MBM_05633"/>
<dbReference type="HOGENOM" id="CLU_103865_0_0_1"/>
<evidence type="ECO:0000256" key="1">
    <source>
        <dbReference type="SAM" id="MobiDB-lite"/>
    </source>
</evidence>
<gene>
    <name evidence="3" type="ORF">MBM_05633</name>
</gene>
<dbReference type="Proteomes" id="UP000006753">
    <property type="component" value="Unassembled WGS sequence"/>
</dbReference>
<dbReference type="InterPro" id="IPR054505">
    <property type="entry name" value="Myb_DNA-bind_8"/>
</dbReference>
<dbReference type="STRING" id="1072389.K1XUF9"/>
<feature type="domain" description="Myb-like DNA-binding" evidence="2">
    <location>
        <begin position="12"/>
        <end position="56"/>
    </location>
</feature>
<keyword evidence="4" id="KW-1185">Reference proteome</keyword>
<protein>
    <recommendedName>
        <fullName evidence="2">Myb-like DNA-binding domain-containing protein</fullName>
    </recommendedName>
</protein>
<dbReference type="AlphaFoldDB" id="K1XUF9"/>
<dbReference type="Pfam" id="PF22980">
    <property type="entry name" value="Myb_DNA-bind_8"/>
    <property type="match status" value="1"/>
</dbReference>
<proteinExistence type="predicted"/>
<evidence type="ECO:0000259" key="2">
    <source>
        <dbReference type="Pfam" id="PF22980"/>
    </source>
</evidence>
<dbReference type="GeneID" id="18761568"/>
<dbReference type="eggNOG" id="ENOG502RJRP">
    <property type="taxonomic scope" value="Eukaryota"/>
</dbReference>
<reference evidence="3 4" key="1">
    <citation type="journal article" date="2012" name="BMC Genomics">
        <title>Sequencing the genome of Marssonina brunnea reveals fungus-poplar co-evolution.</title>
        <authorList>
            <person name="Zhu S."/>
            <person name="Cao Y.-Z."/>
            <person name="Jiang C."/>
            <person name="Tan B.-Y."/>
            <person name="Wang Z."/>
            <person name="Feng S."/>
            <person name="Zhang L."/>
            <person name="Su X.-H."/>
            <person name="Brejova B."/>
            <person name="Vinar T."/>
            <person name="Xu M."/>
            <person name="Wang M.-X."/>
            <person name="Zhang S.-G."/>
            <person name="Huang M.-R."/>
            <person name="Wu R."/>
            <person name="Zhou Y."/>
        </authorList>
    </citation>
    <scope>NUCLEOTIDE SEQUENCE [LARGE SCALE GENOMIC DNA]</scope>
    <source>
        <strain evidence="3 4">MB_m1</strain>
    </source>
</reference>
<evidence type="ECO:0000313" key="4">
    <source>
        <dbReference type="Proteomes" id="UP000006753"/>
    </source>
</evidence>
<sequence length="172" mass="19185">MATRQPTEKEAFFFLTILNCMTNKPEVNWDLVAERAGYSNASCAKVRFGQIKKAIGYKNDGTHPITTPVKDRAAGKKVKNEIGSGTNVTPGKVTKKRSPKKPKAVKLERDLEAEEGDNGNTMKEEAGGATEYSQETAVEYADEKFEDPIHERLYHDFQATSQHQDEFLDAES</sequence>
<organism evidence="3 4">
    <name type="scientific">Marssonina brunnea f. sp. multigermtubi (strain MB_m1)</name>
    <name type="common">Marssonina leaf spot fungus</name>
    <dbReference type="NCBI Taxonomy" id="1072389"/>
    <lineage>
        <taxon>Eukaryota</taxon>
        <taxon>Fungi</taxon>
        <taxon>Dikarya</taxon>
        <taxon>Ascomycota</taxon>
        <taxon>Pezizomycotina</taxon>
        <taxon>Leotiomycetes</taxon>
        <taxon>Helotiales</taxon>
        <taxon>Drepanopezizaceae</taxon>
        <taxon>Drepanopeziza</taxon>
    </lineage>
</organism>
<evidence type="ECO:0000313" key="3">
    <source>
        <dbReference type="EMBL" id="EKD16339.1"/>
    </source>
</evidence>
<dbReference type="OrthoDB" id="5403747at2759"/>
<dbReference type="OMA" id="HERLYHD"/>
<name>K1XUF9_MARBU</name>
<feature type="compositionally biased region" description="Basic residues" evidence="1">
    <location>
        <begin position="93"/>
        <end position="104"/>
    </location>
</feature>
<feature type="region of interest" description="Disordered" evidence="1">
    <location>
        <begin position="66"/>
        <end position="137"/>
    </location>
</feature>
<dbReference type="RefSeq" id="XP_007293522.1">
    <property type="nucleotide sequence ID" value="XM_007293460.1"/>
</dbReference>
<accession>K1XUF9</accession>